<dbReference type="AlphaFoldDB" id="A0AA39NWB6"/>
<reference evidence="1" key="1">
    <citation type="submission" date="2023-06" db="EMBL/GenBank/DDBJ databases">
        <authorList>
            <consortium name="Lawrence Berkeley National Laboratory"/>
            <person name="Ahrendt S."/>
            <person name="Sahu N."/>
            <person name="Indic B."/>
            <person name="Wong-Bajracharya J."/>
            <person name="Merenyi Z."/>
            <person name="Ke H.-M."/>
            <person name="Monk M."/>
            <person name="Kocsube S."/>
            <person name="Drula E."/>
            <person name="Lipzen A."/>
            <person name="Balint B."/>
            <person name="Henrissat B."/>
            <person name="Andreopoulos B."/>
            <person name="Martin F.M."/>
            <person name="Harder C.B."/>
            <person name="Rigling D."/>
            <person name="Ford K.L."/>
            <person name="Foster G.D."/>
            <person name="Pangilinan J."/>
            <person name="Papanicolaou A."/>
            <person name="Barry K."/>
            <person name="LaButti K."/>
            <person name="Viragh M."/>
            <person name="Koriabine M."/>
            <person name="Yan M."/>
            <person name="Riley R."/>
            <person name="Champramary S."/>
            <person name="Plett K.L."/>
            <person name="Tsai I.J."/>
            <person name="Slot J."/>
            <person name="Sipos G."/>
            <person name="Plett J."/>
            <person name="Nagy L.G."/>
            <person name="Grigoriev I.V."/>
        </authorList>
    </citation>
    <scope>NUCLEOTIDE SEQUENCE</scope>
    <source>
        <strain evidence="1">ICMP 16352</strain>
    </source>
</reference>
<dbReference type="EMBL" id="JAUEPR010000035">
    <property type="protein sequence ID" value="KAK0473062.1"/>
    <property type="molecule type" value="Genomic_DNA"/>
</dbReference>
<gene>
    <name evidence="1" type="ORF">IW261DRAFT_1404711</name>
</gene>
<keyword evidence="2" id="KW-1185">Reference proteome</keyword>
<comment type="caution">
    <text evidence="1">The sequence shown here is derived from an EMBL/GenBank/DDBJ whole genome shotgun (WGS) entry which is preliminary data.</text>
</comment>
<proteinExistence type="predicted"/>
<name>A0AA39NWB6_9AGAR</name>
<protein>
    <submittedName>
        <fullName evidence="1">Uncharacterized protein</fullName>
    </submittedName>
</protein>
<dbReference type="Proteomes" id="UP001175227">
    <property type="component" value="Unassembled WGS sequence"/>
</dbReference>
<accession>A0AA39NWB6</accession>
<feature type="non-terminal residue" evidence="1">
    <location>
        <position position="1"/>
    </location>
</feature>
<sequence length="225" mass="25127">MVPHIDEYVIVQLDPVASLKGLEDPEATKACQALVSKKYVACITWIQPLILGMEYISVSLTFISNGIGEARPAVHLLPEMTIPIYPNTQHPLSRPPLRPLKELPWPHCYQTTQLGCQVRWRNTREAGGPLLPAEYELTAKDATRLQMLSSEDGAWRLRLAQEDSAGEDIPSNNDRHELQGTHVAEDIEVPPKRSLNSILLRFFPCIPDSASLYVNDNCSVCSDDD</sequence>
<evidence type="ECO:0000313" key="2">
    <source>
        <dbReference type="Proteomes" id="UP001175227"/>
    </source>
</evidence>
<organism evidence="1 2">
    <name type="scientific">Armillaria novae-zelandiae</name>
    <dbReference type="NCBI Taxonomy" id="153914"/>
    <lineage>
        <taxon>Eukaryota</taxon>
        <taxon>Fungi</taxon>
        <taxon>Dikarya</taxon>
        <taxon>Basidiomycota</taxon>
        <taxon>Agaricomycotina</taxon>
        <taxon>Agaricomycetes</taxon>
        <taxon>Agaricomycetidae</taxon>
        <taxon>Agaricales</taxon>
        <taxon>Marasmiineae</taxon>
        <taxon>Physalacriaceae</taxon>
        <taxon>Armillaria</taxon>
    </lineage>
</organism>
<evidence type="ECO:0000313" key="1">
    <source>
        <dbReference type="EMBL" id="KAK0473062.1"/>
    </source>
</evidence>